<evidence type="ECO:0000256" key="1">
    <source>
        <dbReference type="SAM" id="MobiDB-lite"/>
    </source>
</evidence>
<feature type="region of interest" description="Disordered" evidence="1">
    <location>
        <begin position="87"/>
        <end position="185"/>
    </location>
</feature>
<keyword evidence="4" id="KW-1185">Reference proteome</keyword>
<feature type="compositionally biased region" description="Basic residues" evidence="1">
    <location>
        <begin position="175"/>
        <end position="185"/>
    </location>
</feature>
<dbReference type="Proteomes" id="UP001367676">
    <property type="component" value="Unassembled WGS sequence"/>
</dbReference>
<accession>A0AAN9TSS2</accession>
<name>A0AAN9TSS2_9HEMI</name>
<evidence type="ECO:0000313" key="4">
    <source>
        <dbReference type="Proteomes" id="UP001367676"/>
    </source>
</evidence>
<evidence type="ECO:0000313" key="3">
    <source>
        <dbReference type="EMBL" id="KAK7588076.1"/>
    </source>
</evidence>
<evidence type="ECO:0008006" key="5">
    <source>
        <dbReference type="Google" id="ProtNLM"/>
    </source>
</evidence>
<evidence type="ECO:0000256" key="2">
    <source>
        <dbReference type="SAM" id="SignalP"/>
    </source>
</evidence>
<feature type="compositionally biased region" description="Basic and acidic residues" evidence="1">
    <location>
        <begin position="95"/>
        <end position="143"/>
    </location>
</feature>
<feature type="compositionally biased region" description="Basic and acidic residues" evidence="1">
    <location>
        <begin position="155"/>
        <end position="168"/>
    </location>
</feature>
<dbReference type="AlphaFoldDB" id="A0AAN9TSS2"/>
<proteinExistence type="predicted"/>
<dbReference type="EMBL" id="JBBCAQ010000023">
    <property type="protein sequence ID" value="KAK7588076.1"/>
    <property type="molecule type" value="Genomic_DNA"/>
</dbReference>
<keyword evidence="2" id="KW-0732">Signal</keyword>
<sequence length="185" mass="21265">MHLLSITLALLSTNAIGSDIQHFSYFHQTKTRSLKVPKSIFITPLLEPCARGYVQNENGKCLRLIKIDESTSTPNLLDRLRNAFTGHQKKKKRLKEQQTKVQVEDSKEKTRVAMEKEVEPKEQTHNQKEEANEKLLTHEEGHPAEQAPQANKVSKVQEQKSKSEHEPAETFIIRKTTKKSKSYYS</sequence>
<gene>
    <name evidence="3" type="ORF">V9T40_005321</name>
</gene>
<feature type="signal peptide" evidence="2">
    <location>
        <begin position="1"/>
        <end position="17"/>
    </location>
</feature>
<reference evidence="3 4" key="1">
    <citation type="submission" date="2024-03" db="EMBL/GenBank/DDBJ databases">
        <title>Adaptation during the transition from Ophiocordyceps entomopathogen to insect associate is accompanied by gene loss and intensified selection.</title>
        <authorList>
            <person name="Ward C.M."/>
            <person name="Onetto C.A."/>
            <person name="Borneman A.R."/>
        </authorList>
    </citation>
    <scope>NUCLEOTIDE SEQUENCE [LARGE SCALE GENOMIC DNA]</scope>
    <source>
        <strain evidence="3">AWRI1</strain>
        <tissue evidence="3">Single Adult Female</tissue>
    </source>
</reference>
<comment type="caution">
    <text evidence="3">The sequence shown here is derived from an EMBL/GenBank/DDBJ whole genome shotgun (WGS) entry which is preliminary data.</text>
</comment>
<organism evidence="3 4">
    <name type="scientific">Parthenolecanium corni</name>
    <dbReference type="NCBI Taxonomy" id="536013"/>
    <lineage>
        <taxon>Eukaryota</taxon>
        <taxon>Metazoa</taxon>
        <taxon>Ecdysozoa</taxon>
        <taxon>Arthropoda</taxon>
        <taxon>Hexapoda</taxon>
        <taxon>Insecta</taxon>
        <taxon>Pterygota</taxon>
        <taxon>Neoptera</taxon>
        <taxon>Paraneoptera</taxon>
        <taxon>Hemiptera</taxon>
        <taxon>Sternorrhyncha</taxon>
        <taxon>Coccoidea</taxon>
        <taxon>Coccidae</taxon>
        <taxon>Parthenolecanium</taxon>
    </lineage>
</organism>
<protein>
    <recommendedName>
        <fullName evidence="5">Secreted protein</fullName>
    </recommendedName>
</protein>
<feature type="chain" id="PRO_5043053015" description="Secreted protein" evidence="2">
    <location>
        <begin position="18"/>
        <end position="185"/>
    </location>
</feature>